<evidence type="ECO:0000256" key="1">
    <source>
        <dbReference type="SAM" id="MobiDB-lite"/>
    </source>
</evidence>
<dbReference type="SUPFAM" id="SSF50156">
    <property type="entry name" value="PDZ domain-like"/>
    <property type="match status" value="1"/>
</dbReference>
<feature type="compositionally biased region" description="Polar residues" evidence="1">
    <location>
        <begin position="216"/>
        <end position="228"/>
    </location>
</feature>
<evidence type="ECO:0000313" key="4">
    <source>
        <dbReference type="WBParaSite" id="scaffold5333_cov208.g9419"/>
    </source>
</evidence>
<sequence length="289" mass="32317">MKNVILRTKRRLGKRLFLGTKMIKSKIILKRQTLDERLGIAIAVENDENNGRVLCVRIEQVEEGSAAQRSGLLPGDAIIRIDGRSVNSCTRIECLRLFADAKLLTELVILPVEIMEAIEKIGGANEDGIYKNMENNENMKKPARGNSRMDQQQQPPVARERKSRKFQAGSSACSISFYSSFSYDDDGIDEKRNQNCEKSDVLRESHTGRRPFNVDSAVNNITTESINSGGKGRQLEQIRSGQRGRDEEKEEIGKESTSNFKSNEGDFDDEQQQFPIGGSGGGGELWSDR</sequence>
<evidence type="ECO:0000259" key="2">
    <source>
        <dbReference type="PROSITE" id="PS50106"/>
    </source>
</evidence>
<dbReference type="WBParaSite" id="scaffold5333_cov208.g9419">
    <property type="protein sequence ID" value="scaffold5333_cov208.g9419"/>
    <property type="gene ID" value="scaffold5333_cov208.g9419"/>
</dbReference>
<reference evidence="4" key="1">
    <citation type="submission" date="2022-11" db="UniProtKB">
        <authorList>
            <consortium name="WormBaseParasite"/>
        </authorList>
    </citation>
    <scope>IDENTIFICATION</scope>
</reference>
<feature type="compositionally biased region" description="Gly residues" evidence="1">
    <location>
        <begin position="277"/>
        <end position="289"/>
    </location>
</feature>
<dbReference type="InterPro" id="IPR001478">
    <property type="entry name" value="PDZ"/>
</dbReference>
<protein>
    <submittedName>
        <fullName evidence="4">PDZ domain-containing protein</fullName>
    </submittedName>
</protein>
<dbReference type="PROSITE" id="PS50106">
    <property type="entry name" value="PDZ"/>
    <property type="match status" value="1"/>
</dbReference>
<feature type="domain" description="PDZ" evidence="2">
    <location>
        <begin position="26"/>
        <end position="113"/>
    </location>
</feature>
<dbReference type="Gene3D" id="2.30.42.10">
    <property type="match status" value="1"/>
</dbReference>
<evidence type="ECO:0000313" key="3">
    <source>
        <dbReference type="Proteomes" id="UP000887561"/>
    </source>
</evidence>
<feature type="compositionally biased region" description="Basic and acidic residues" evidence="1">
    <location>
        <begin position="243"/>
        <end position="254"/>
    </location>
</feature>
<keyword evidence="3" id="KW-1185">Reference proteome</keyword>
<name>A0A915MTX9_MELJA</name>
<dbReference type="SMART" id="SM00228">
    <property type="entry name" value="PDZ"/>
    <property type="match status" value="1"/>
</dbReference>
<feature type="region of interest" description="Disordered" evidence="1">
    <location>
        <begin position="199"/>
        <end position="289"/>
    </location>
</feature>
<feature type="region of interest" description="Disordered" evidence="1">
    <location>
        <begin position="136"/>
        <end position="166"/>
    </location>
</feature>
<dbReference type="Proteomes" id="UP000887561">
    <property type="component" value="Unplaced"/>
</dbReference>
<accession>A0A915MTX9</accession>
<dbReference type="Pfam" id="PF00595">
    <property type="entry name" value="PDZ"/>
    <property type="match status" value="1"/>
</dbReference>
<dbReference type="InterPro" id="IPR036034">
    <property type="entry name" value="PDZ_sf"/>
</dbReference>
<organism evidence="3 4">
    <name type="scientific">Meloidogyne javanica</name>
    <name type="common">Root-knot nematode worm</name>
    <dbReference type="NCBI Taxonomy" id="6303"/>
    <lineage>
        <taxon>Eukaryota</taxon>
        <taxon>Metazoa</taxon>
        <taxon>Ecdysozoa</taxon>
        <taxon>Nematoda</taxon>
        <taxon>Chromadorea</taxon>
        <taxon>Rhabditida</taxon>
        <taxon>Tylenchina</taxon>
        <taxon>Tylenchomorpha</taxon>
        <taxon>Tylenchoidea</taxon>
        <taxon>Meloidogynidae</taxon>
        <taxon>Meloidogyninae</taxon>
        <taxon>Meloidogyne</taxon>
        <taxon>Meloidogyne incognita group</taxon>
    </lineage>
</organism>
<proteinExistence type="predicted"/>
<dbReference type="AlphaFoldDB" id="A0A915MTX9"/>